<evidence type="ECO:0000256" key="8">
    <source>
        <dbReference type="SAM" id="MobiDB-lite"/>
    </source>
</evidence>
<dbReference type="PROSITE" id="PS50076">
    <property type="entry name" value="DNAJ_2"/>
    <property type="match status" value="1"/>
</dbReference>
<evidence type="ECO:0000256" key="9">
    <source>
        <dbReference type="SAM" id="SignalP"/>
    </source>
</evidence>
<evidence type="ECO:0000259" key="10">
    <source>
        <dbReference type="PROSITE" id="PS50076"/>
    </source>
</evidence>
<feature type="domain" description="J" evidence="10">
    <location>
        <begin position="402"/>
        <end position="471"/>
    </location>
</feature>
<dbReference type="Pfam" id="PF00226">
    <property type="entry name" value="DnaJ"/>
    <property type="match status" value="1"/>
</dbReference>
<dbReference type="SMART" id="SM00028">
    <property type="entry name" value="TPR"/>
    <property type="match status" value="4"/>
</dbReference>
<reference evidence="11" key="1">
    <citation type="journal article" date="2020" name="Stud. Mycol.">
        <title>101 Dothideomycetes genomes: a test case for predicting lifestyles and emergence of pathogens.</title>
        <authorList>
            <person name="Haridas S."/>
            <person name="Albert R."/>
            <person name="Binder M."/>
            <person name="Bloem J."/>
            <person name="Labutti K."/>
            <person name="Salamov A."/>
            <person name="Andreopoulos B."/>
            <person name="Baker S."/>
            <person name="Barry K."/>
            <person name="Bills G."/>
            <person name="Bluhm B."/>
            <person name="Cannon C."/>
            <person name="Castanera R."/>
            <person name="Culley D."/>
            <person name="Daum C."/>
            <person name="Ezra D."/>
            <person name="Gonzalez J."/>
            <person name="Henrissat B."/>
            <person name="Kuo A."/>
            <person name="Liang C."/>
            <person name="Lipzen A."/>
            <person name="Lutzoni F."/>
            <person name="Magnuson J."/>
            <person name="Mondo S."/>
            <person name="Nolan M."/>
            <person name="Ohm R."/>
            <person name="Pangilinan J."/>
            <person name="Park H.-J."/>
            <person name="Ramirez L."/>
            <person name="Alfaro M."/>
            <person name="Sun H."/>
            <person name="Tritt A."/>
            <person name="Yoshinaga Y."/>
            <person name="Zwiers L.-H."/>
            <person name="Turgeon B."/>
            <person name="Goodwin S."/>
            <person name="Spatafora J."/>
            <person name="Crous P."/>
            <person name="Grigoriev I."/>
        </authorList>
    </citation>
    <scope>NUCLEOTIDE SEQUENCE</scope>
    <source>
        <strain evidence="11">CBS 130266</strain>
    </source>
</reference>
<dbReference type="Pfam" id="PF14559">
    <property type="entry name" value="TPR_19"/>
    <property type="match status" value="1"/>
</dbReference>
<dbReference type="InterPro" id="IPR051727">
    <property type="entry name" value="DnaJ_C3_Co-chaperones"/>
</dbReference>
<dbReference type="SMART" id="SM00271">
    <property type="entry name" value="DnaJ"/>
    <property type="match status" value="1"/>
</dbReference>
<comment type="caution">
    <text evidence="11">The sequence shown here is derived from an EMBL/GenBank/DDBJ whole genome shotgun (WGS) entry which is preliminary data.</text>
</comment>
<dbReference type="InterPro" id="IPR019734">
    <property type="entry name" value="TPR_rpt"/>
</dbReference>
<dbReference type="InterPro" id="IPR011990">
    <property type="entry name" value="TPR-like_helical_dom_sf"/>
</dbReference>
<feature type="repeat" description="TPR" evidence="7">
    <location>
        <begin position="66"/>
        <end position="99"/>
    </location>
</feature>
<proteinExistence type="predicted"/>
<keyword evidence="5" id="KW-0256">Endoplasmic reticulum</keyword>
<feature type="chain" id="PRO_5040432967" description="Tetratricopeptide repeat and J domain-containing co-chaperone DNJ1" evidence="9">
    <location>
        <begin position="21"/>
        <end position="516"/>
    </location>
</feature>
<evidence type="ECO:0000256" key="4">
    <source>
        <dbReference type="ARBA" id="ARBA00022803"/>
    </source>
</evidence>
<dbReference type="GO" id="GO:0005788">
    <property type="term" value="C:endoplasmic reticulum lumen"/>
    <property type="evidence" value="ECO:0007669"/>
    <property type="project" value="UniProtKB-SubCell"/>
</dbReference>
<dbReference type="Gene3D" id="1.25.40.10">
    <property type="entry name" value="Tetratricopeptide repeat domain"/>
    <property type="match status" value="1"/>
</dbReference>
<dbReference type="PRINTS" id="PR00625">
    <property type="entry name" value="JDOMAIN"/>
</dbReference>
<evidence type="ECO:0000256" key="3">
    <source>
        <dbReference type="ARBA" id="ARBA00022737"/>
    </source>
</evidence>
<keyword evidence="2 9" id="KW-0732">Signal</keyword>
<keyword evidence="3" id="KW-0677">Repeat</keyword>
<keyword evidence="12" id="KW-1185">Reference proteome</keyword>
<evidence type="ECO:0000256" key="5">
    <source>
        <dbReference type="ARBA" id="ARBA00022824"/>
    </source>
</evidence>
<dbReference type="SUPFAM" id="SSF48452">
    <property type="entry name" value="TPR-like"/>
    <property type="match status" value="1"/>
</dbReference>
<dbReference type="InterPro" id="IPR001623">
    <property type="entry name" value="DnaJ_domain"/>
</dbReference>
<evidence type="ECO:0000313" key="12">
    <source>
        <dbReference type="Proteomes" id="UP000800235"/>
    </source>
</evidence>
<dbReference type="GO" id="GO:0051087">
    <property type="term" value="F:protein-folding chaperone binding"/>
    <property type="evidence" value="ECO:0007669"/>
    <property type="project" value="TreeGrafter"/>
</dbReference>
<organism evidence="11 12">
    <name type="scientific">Tothia fuscella</name>
    <dbReference type="NCBI Taxonomy" id="1048955"/>
    <lineage>
        <taxon>Eukaryota</taxon>
        <taxon>Fungi</taxon>
        <taxon>Dikarya</taxon>
        <taxon>Ascomycota</taxon>
        <taxon>Pezizomycotina</taxon>
        <taxon>Dothideomycetes</taxon>
        <taxon>Pleosporomycetidae</taxon>
        <taxon>Venturiales</taxon>
        <taxon>Cylindrosympodiaceae</taxon>
        <taxon>Tothia</taxon>
    </lineage>
</organism>
<protein>
    <recommendedName>
        <fullName evidence="6">Tetratricopeptide repeat and J domain-containing co-chaperone DNJ1</fullName>
    </recommendedName>
</protein>
<dbReference type="InterPro" id="IPR036869">
    <property type="entry name" value="J_dom_sf"/>
</dbReference>
<name>A0A9P4NMG9_9PEZI</name>
<feature type="signal peptide" evidence="9">
    <location>
        <begin position="1"/>
        <end position="20"/>
    </location>
</feature>
<dbReference type="GO" id="GO:0051787">
    <property type="term" value="F:misfolded protein binding"/>
    <property type="evidence" value="ECO:0007669"/>
    <property type="project" value="TreeGrafter"/>
</dbReference>
<comment type="subcellular location">
    <subcellularLocation>
        <location evidence="1">Endoplasmic reticulum lumen</location>
    </subcellularLocation>
</comment>
<evidence type="ECO:0000313" key="11">
    <source>
        <dbReference type="EMBL" id="KAF2427664.1"/>
    </source>
</evidence>
<dbReference type="EMBL" id="MU007058">
    <property type="protein sequence ID" value="KAF2427664.1"/>
    <property type="molecule type" value="Genomic_DNA"/>
</dbReference>
<dbReference type="AlphaFoldDB" id="A0A9P4NMG9"/>
<sequence length="516" mass="56816">MLLPLSTLACAALLTPLSYALSPSDIPLDTPVSQLVKTAHVQLAAGKAQDALTYFDVAISRDPQNYLTIFKRGAAYLSLGKSNQAQKDFDQVLALKPGFEGALVQRAKIKARNGEWSDAESDYLAAGKGESEELAELRAAQGASKFAEEAAKQENWEECVQQAGIAILTAGTLLELRRLRARCRFEQGQVAEGVSDLQHVLQISSGSTEPHLQISAMKFYALGETEGGLNQIRKCLQSDPDSKPCRALFRREKALDKTMKKVLAAFEKRQFATAARHILKNSDEPGLMAEVNEDFESYKKEGLIHAKSPNGLYARLVEMTCEAYIEMNNHKRAQSYCTEALTHNPQSLPGLLAKAQTQLNADDFEAAMSTLNDAKEAHGNTDRIQTLLNEAQTLLKRSKQKDYYKVLGLTRDASDREIKKSFRKMTLQFHPDKAAAQGIGQEEAQKKMASINEAYEVLSDPELKARFDRGDDPNDAQNQGSPFQQGGGQQYMFRQGGFPGGSFQFQGGGFQFPGGF</sequence>
<feature type="region of interest" description="Disordered" evidence="8">
    <location>
        <begin position="465"/>
        <end position="498"/>
    </location>
</feature>
<dbReference type="GO" id="GO:0034975">
    <property type="term" value="P:protein folding in endoplasmic reticulum"/>
    <property type="evidence" value="ECO:0007669"/>
    <property type="project" value="TreeGrafter"/>
</dbReference>
<dbReference type="OrthoDB" id="1726119at2759"/>
<evidence type="ECO:0000256" key="1">
    <source>
        <dbReference type="ARBA" id="ARBA00004319"/>
    </source>
</evidence>
<dbReference type="Gene3D" id="1.10.287.110">
    <property type="entry name" value="DnaJ domain"/>
    <property type="match status" value="1"/>
</dbReference>
<gene>
    <name evidence="11" type="ORF">EJ08DRAFT_651262</name>
</gene>
<dbReference type="Proteomes" id="UP000800235">
    <property type="component" value="Unassembled WGS sequence"/>
</dbReference>
<dbReference type="Pfam" id="PF13181">
    <property type="entry name" value="TPR_8"/>
    <property type="match status" value="1"/>
</dbReference>
<dbReference type="PANTHER" id="PTHR44140:SF2">
    <property type="entry name" value="LD25575P"/>
    <property type="match status" value="1"/>
</dbReference>
<dbReference type="FunFam" id="1.25.40.10:FF:000224">
    <property type="entry name" value="DnaJ and TPR domain protein"/>
    <property type="match status" value="1"/>
</dbReference>
<dbReference type="CDD" id="cd06257">
    <property type="entry name" value="DnaJ"/>
    <property type="match status" value="1"/>
</dbReference>
<evidence type="ECO:0000256" key="6">
    <source>
        <dbReference type="ARBA" id="ARBA00073740"/>
    </source>
</evidence>
<dbReference type="PROSITE" id="PS50005">
    <property type="entry name" value="TPR"/>
    <property type="match status" value="1"/>
</dbReference>
<dbReference type="SUPFAM" id="SSF46565">
    <property type="entry name" value="Chaperone J-domain"/>
    <property type="match status" value="1"/>
</dbReference>
<evidence type="ECO:0000256" key="2">
    <source>
        <dbReference type="ARBA" id="ARBA00022729"/>
    </source>
</evidence>
<keyword evidence="4 7" id="KW-0802">TPR repeat</keyword>
<accession>A0A9P4NMG9</accession>
<evidence type="ECO:0000256" key="7">
    <source>
        <dbReference type="PROSITE-ProRule" id="PRU00339"/>
    </source>
</evidence>
<dbReference type="PANTHER" id="PTHR44140">
    <property type="entry name" value="LD25575P"/>
    <property type="match status" value="1"/>
</dbReference>